<reference evidence="1 2" key="1">
    <citation type="journal article" date="2016" name="Nat. Commun.">
        <title>Thousands of microbial genomes shed light on interconnected biogeochemical processes in an aquifer system.</title>
        <authorList>
            <person name="Anantharaman K."/>
            <person name="Brown C.T."/>
            <person name="Hug L.A."/>
            <person name="Sharon I."/>
            <person name="Castelle C.J."/>
            <person name="Probst A.J."/>
            <person name="Thomas B.C."/>
            <person name="Singh A."/>
            <person name="Wilkins M.J."/>
            <person name="Karaoz U."/>
            <person name="Brodie E.L."/>
            <person name="Williams K.H."/>
            <person name="Hubbard S.S."/>
            <person name="Banfield J.F."/>
        </authorList>
    </citation>
    <scope>NUCLEOTIDE SEQUENCE [LARGE SCALE GENOMIC DNA]</scope>
</reference>
<dbReference type="SUPFAM" id="SSF53163">
    <property type="entry name" value="HybD-like"/>
    <property type="match status" value="1"/>
</dbReference>
<dbReference type="Proteomes" id="UP000176431">
    <property type="component" value="Unassembled WGS sequence"/>
</dbReference>
<comment type="caution">
    <text evidence="1">The sequence shown here is derived from an EMBL/GenBank/DDBJ whole genome shotgun (WGS) entry which is preliminary data.</text>
</comment>
<dbReference type="EMBL" id="MEYK01000018">
    <property type="protein sequence ID" value="OGD25216.1"/>
    <property type="molecule type" value="Genomic_DNA"/>
</dbReference>
<dbReference type="AlphaFoldDB" id="A0A1F5B3Q2"/>
<evidence type="ECO:0000313" key="1">
    <source>
        <dbReference type="EMBL" id="OGD25216.1"/>
    </source>
</evidence>
<evidence type="ECO:0000313" key="2">
    <source>
        <dbReference type="Proteomes" id="UP000176431"/>
    </source>
</evidence>
<protein>
    <recommendedName>
        <fullName evidence="3">Hydrogenase maturation protease</fullName>
    </recommendedName>
</protein>
<evidence type="ECO:0008006" key="3">
    <source>
        <dbReference type="Google" id="ProtNLM"/>
    </source>
</evidence>
<sequence length="123" mass="14166">MKIFVFGNPDLDFDSLPLRILPELKKRLPKINFEIKDPNEEWDFFENELIIIDTVVGIDKPTVFDNLENFSAPPRVSAHDFDAYTNLKYLQKIGKIKKIKIIGIPPKIPEKEAIESAIKIISN</sequence>
<organism evidence="1 2">
    <name type="scientific">Candidatus Azambacteria bacterium RIFCSPHIGHO2_01_FULL_40_24</name>
    <dbReference type="NCBI Taxonomy" id="1797301"/>
    <lineage>
        <taxon>Bacteria</taxon>
        <taxon>Candidatus Azamiibacteriota</taxon>
    </lineage>
</organism>
<dbReference type="InterPro" id="IPR023430">
    <property type="entry name" value="Pept_HybD-like_dom_sf"/>
</dbReference>
<gene>
    <name evidence="1" type="ORF">A2819_02485</name>
</gene>
<accession>A0A1F5B3Q2</accession>
<proteinExistence type="predicted"/>
<name>A0A1F5B3Q2_9BACT</name>
<dbReference type="Gene3D" id="3.40.50.1450">
    <property type="entry name" value="HybD-like"/>
    <property type="match status" value="1"/>
</dbReference>